<dbReference type="RefSeq" id="WP_110018938.1">
    <property type="nucleotide sequence ID" value="NZ_QGTJ01000007.1"/>
</dbReference>
<keyword evidence="2" id="KW-1185">Reference proteome</keyword>
<gene>
    <name evidence="1" type="ORF">C7443_1072</name>
</gene>
<dbReference type="OrthoDB" id="9845216at2"/>
<sequence length="160" mass="17410">MLESVRNGWYPLSATCELLYEHGVPRQLACEGDEVEADDTLAARVQTDSGLEVTVGAWQTGEDGQRLAALAVQRSGFDEVLARLARTSAATFFDRYVAAPSGKDEDFKVEAYASDFVSAMNCCGLVWDDVDKDAHEAAWRAVLEQESRKLVACDGQVAAD</sequence>
<protein>
    <submittedName>
        <fullName evidence="1">Uncharacterized protein</fullName>
    </submittedName>
</protein>
<comment type="caution">
    <text evidence="1">The sequence shown here is derived from an EMBL/GenBank/DDBJ whole genome shotgun (WGS) entry which is preliminary data.</text>
</comment>
<accession>A0A317MY51</accession>
<evidence type="ECO:0000313" key="1">
    <source>
        <dbReference type="EMBL" id="PWV60441.1"/>
    </source>
</evidence>
<reference evidence="1 2" key="1">
    <citation type="submission" date="2018-05" db="EMBL/GenBank/DDBJ databases">
        <title>Genomic Encyclopedia of Type Strains, Phase IV (KMG-IV): sequencing the most valuable type-strain genomes for metagenomic binning, comparative biology and taxonomic classification.</title>
        <authorList>
            <person name="Goeker M."/>
        </authorList>
    </citation>
    <scope>NUCLEOTIDE SEQUENCE [LARGE SCALE GENOMIC DNA]</scope>
    <source>
        <strain evidence="1 2">DSM 23606</strain>
    </source>
</reference>
<name>A0A317MY51_9GAMM</name>
<proteinExistence type="predicted"/>
<organism evidence="1 2">
    <name type="scientific">Plasticicumulans acidivorans</name>
    <dbReference type="NCBI Taxonomy" id="886464"/>
    <lineage>
        <taxon>Bacteria</taxon>
        <taxon>Pseudomonadati</taxon>
        <taxon>Pseudomonadota</taxon>
        <taxon>Gammaproteobacteria</taxon>
        <taxon>Candidatus Competibacteraceae</taxon>
        <taxon>Plasticicumulans</taxon>
    </lineage>
</organism>
<evidence type="ECO:0000313" key="2">
    <source>
        <dbReference type="Proteomes" id="UP000246569"/>
    </source>
</evidence>
<dbReference type="EMBL" id="QGTJ01000007">
    <property type="protein sequence ID" value="PWV60441.1"/>
    <property type="molecule type" value="Genomic_DNA"/>
</dbReference>
<dbReference type="Proteomes" id="UP000246569">
    <property type="component" value="Unassembled WGS sequence"/>
</dbReference>
<dbReference type="AlphaFoldDB" id="A0A317MY51"/>